<dbReference type="InterPro" id="IPR050166">
    <property type="entry name" value="ABC_transporter_ATP-bind"/>
</dbReference>
<evidence type="ECO:0000256" key="4">
    <source>
        <dbReference type="ARBA" id="ARBA00022840"/>
    </source>
</evidence>
<dbReference type="InterPro" id="IPR018632">
    <property type="entry name" value="AAA-associated_dom_C"/>
</dbReference>
<dbReference type="InterPro" id="IPR027417">
    <property type="entry name" value="P-loop_NTPase"/>
</dbReference>
<dbReference type="PANTHER" id="PTHR42788:SF13">
    <property type="entry name" value="ALIPHATIC SULFONATES IMPORT ATP-BINDING PROTEIN SSUB"/>
    <property type="match status" value="1"/>
</dbReference>
<evidence type="ECO:0000256" key="1">
    <source>
        <dbReference type="ARBA" id="ARBA00005417"/>
    </source>
</evidence>
<dbReference type="GO" id="GO:0005524">
    <property type="term" value="F:ATP binding"/>
    <property type="evidence" value="ECO:0007669"/>
    <property type="project" value="UniProtKB-KW"/>
</dbReference>
<dbReference type="Gene3D" id="3.40.50.300">
    <property type="entry name" value="P-loop containing nucleotide triphosphate hydrolases"/>
    <property type="match status" value="1"/>
</dbReference>
<dbReference type="InterPro" id="IPR017871">
    <property type="entry name" value="ABC_transporter-like_CS"/>
</dbReference>
<dbReference type="Pfam" id="PF09821">
    <property type="entry name" value="AAA_assoc_C"/>
    <property type="match status" value="1"/>
</dbReference>
<organism evidence="7 8">
    <name type="scientific">Candidatus Arcanibacter lacustris</name>
    <dbReference type="NCBI Taxonomy" id="1607817"/>
    <lineage>
        <taxon>Bacteria</taxon>
        <taxon>Pseudomonadati</taxon>
        <taxon>Pseudomonadota</taxon>
        <taxon>Alphaproteobacteria</taxon>
        <taxon>Rickettsiales</taxon>
        <taxon>Candidatus Arcanibacter</taxon>
    </lineage>
</organism>
<evidence type="ECO:0000313" key="7">
    <source>
        <dbReference type="EMBL" id="KKB96069.1"/>
    </source>
</evidence>
<proteinExistence type="inferred from homology"/>
<dbReference type="PANTHER" id="PTHR42788">
    <property type="entry name" value="TAURINE IMPORT ATP-BINDING PROTEIN-RELATED"/>
    <property type="match status" value="1"/>
</dbReference>
<protein>
    <submittedName>
        <fullName evidence="7">Aliphatic sulfonates import ATP-binding protein SsuB</fullName>
        <ecNumber evidence="7">3.6.3.-</ecNumber>
    </submittedName>
</protein>
<keyword evidence="3" id="KW-0547">Nucleotide-binding</keyword>
<keyword evidence="8" id="KW-1185">Reference proteome</keyword>
<dbReference type="AlphaFoldDB" id="A0A0F5MNB6"/>
<dbReference type="SMART" id="SM00382">
    <property type="entry name" value="AAA"/>
    <property type="match status" value="1"/>
</dbReference>
<evidence type="ECO:0000259" key="6">
    <source>
        <dbReference type="PROSITE" id="PS50893"/>
    </source>
</evidence>
<dbReference type="PROSITE" id="PS00211">
    <property type="entry name" value="ABC_TRANSPORTER_1"/>
    <property type="match status" value="1"/>
</dbReference>
<evidence type="ECO:0000256" key="5">
    <source>
        <dbReference type="ARBA" id="ARBA00024725"/>
    </source>
</evidence>
<evidence type="ECO:0000256" key="3">
    <source>
        <dbReference type="ARBA" id="ARBA00022741"/>
    </source>
</evidence>
<sequence>MERKTLLQVKKISKKYTQKDVQVTILDDINFELKEGEILGVIGRSGSGKSTILRVISGLIEPSEGEVLYHEKPVGEVESRMSMIFQTFGLIPWLNIFENVTIGLDKKKFTEKQIKEKGEKAINLVGLRGYEEAYPKELSGGMRQRVGFARAMVVDPEILLMDEPFSALDYLTGNALKTDLLDLWYERNILSIKSIVIVTHSIEEAVKLCDKVIVLSSNPGRILANVDINLVHPRDASSSQFIETVSNLYAIMTNTNGAHHNENAKKNYPQTSPIINLIHFIEELRAKFDNNSTNIASLIDLLKLENITILNYIDDLRLLRFIEVEQDNIRLSSSGNIFLDADNDSRKKIFREHVVANIQFIGTIYNMLNNSANHTIVREDLINILMQKFVTEDSQKILKTTISWLRFAELATYDDVKEELILDNLVN</sequence>
<dbReference type="EC" id="3.6.3.-" evidence="7"/>
<dbReference type="Pfam" id="PF00005">
    <property type="entry name" value="ABC_tran"/>
    <property type="match status" value="1"/>
</dbReference>
<dbReference type="EMBL" id="JYHA01000140">
    <property type="protein sequence ID" value="KKB96069.1"/>
    <property type="molecule type" value="Genomic_DNA"/>
</dbReference>
<keyword evidence="4 7" id="KW-0067">ATP-binding</keyword>
<dbReference type="GO" id="GO:0016887">
    <property type="term" value="F:ATP hydrolysis activity"/>
    <property type="evidence" value="ECO:0007669"/>
    <property type="project" value="InterPro"/>
</dbReference>
<comment type="caution">
    <text evidence="7">The sequence shown here is derived from an EMBL/GenBank/DDBJ whole genome shotgun (WGS) entry which is preliminary data.</text>
</comment>
<gene>
    <name evidence="7" type="primary">ssuB</name>
    <name evidence="7" type="ORF">SZ25_00852</name>
</gene>
<keyword evidence="2" id="KW-0813">Transport</keyword>
<name>A0A0F5MNB6_9RICK</name>
<reference evidence="7 8" key="1">
    <citation type="submission" date="2015-02" db="EMBL/GenBank/DDBJ databases">
        <title>Single cell genomics of a rare environmental alphaproteobacterium provides unique insights into Rickettsiaceae evolution.</title>
        <authorList>
            <person name="Martijn J."/>
            <person name="Schulz F."/>
            <person name="Zaremba-Niedzwiedzka K."/>
            <person name="Viklund J."/>
            <person name="Stepanauskas R."/>
            <person name="Andersson S.G.E."/>
            <person name="Horn M."/>
            <person name="Guy L."/>
            <person name="Ettema T.J.G."/>
        </authorList>
    </citation>
    <scope>NUCLEOTIDE SEQUENCE [LARGE SCALE GENOMIC DNA]</scope>
    <source>
        <strain evidence="7 8">SCGC AAA041-L04</strain>
    </source>
</reference>
<dbReference type="Proteomes" id="UP000033358">
    <property type="component" value="Unassembled WGS sequence"/>
</dbReference>
<accession>A0A0F5MNB6</accession>
<dbReference type="InterPro" id="IPR003439">
    <property type="entry name" value="ABC_transporter-like_ATP-bd"/>
</dbReference>
<evidence type="ECO:0000256" key="2">
    <source>
        <dbReference type="ARBA" id="ARBA00022448"/>
    </source>
</evidence>
<feature type="domain" description="ABC transporter" evidence="6">
    <location>
        <begin position="7"/>
        <end position="242"/>
    </location>
</feature>
<dbReference type="CDD" id="cd03293">
    <property type="entry name" value="ABC_NrtD_SsuB_transporters"/>
    <property type="match status" value="1"/>
</dbReference>
<dbReference type="InterPro" id="IPR003593">
    <property type="entry name" value="AAA+_ATPase"/>
</dbReference>
<comment type="function">
    <text evidence="5">Part of an ABC transporter complex. Transmembrane domains (TMD) form a pore in the inner membrane and the ATP-binding domain (NBD) is responsible for energy generation.</text>
</comment>
<dbReference type="SUPFAM" id="SSF52540">
    <property type="entry name" value="P-loop containing nucleoside triphosphate hydrolases"/>
    <property type="match status" value="1"/>
</dbReference>
<evidence type="ECO:0000313" key="8">
    <source>
        <dbReference type="Proteomes" id="UP000033358"/>
    </source>
</evidence>
<dbReference type="PROSITE" id="PS50893">
    <property type="entry name" value="ABC_TRANSPORTER_2"/>
    <property type="match status" value="1"/>
</dbReference>
<keyword evidence="7" id="KW-0378">Hydrolase</keyword>
<comment type="similarity">
    <text evidence="1">Belongs to the ABC transporter superfamily.</text>
</comment>